<dbReference type="Gene3D" id="3.30.70.1730">
    <property type="match status" value="1"/>
</dbReference>
<evidence type="ECO:0000259" key="5">
    <source>
        <dbReference type="Pfam" id="PF17777"/>
    </source>
</evidence>
<evidence type="ECO:0000256" key="3">
    <source>
        <dbReference type="ARBA" id="ARBA00023274"/>
    </source>
</evidence>
<dbReference type="Gene3D" id="6.10.140.760">
    <property type="match status" value="2"/>
</dbReference>
<proteinExistence type="inferred from homology"/>
<dbReference type="PANTHER" id="PTHR45699">
    <property type="entry name" value="60S ACIDIC RIBOSOMAL PROTEIN P0"/>
    <property type="match status" value="1"/>
</dbReference>
<dbReference type="SUPFAM" id="SSF160369">
    <property type="entry name" value="Ribosomal protein L10-like"/>
    <property type="match status" value="1"/>
</dbReference>
<accession>A0A7G9YX01</accession>
<dbReference type="FunFam" id="3.90.105.20:FF:000001">
    <property type="entry name" value="60S acidic ribosomal protein P0"/>
    <property type="match status" value="1"/>
</dbReference>
<dbReference type="InterPro" id="IPR043164">
    <property type="entry name" value="Ribosomal_uL10-like_insert_sf"/>
</dbReference>
<name>A0A7G9YX01_9EURY</name>
<dbReference type="GO" id="GO:0070180">
    <property type="term" value="F:large ribosomal subunit rRNA binding"/>
    <property type="evidence" value="ECO:0007669"/>
    <property type="project" value="TreeGrafter"/>
</dbReference>
<dbReference type="GO" id="GO:0002181">
    <property type="term" value="P:cytoplasmic translation"/>
    <property type="evidence" value="ECO:0007669"/>
    <property type="project" value="TreeGrafter"/>
</dbReference>
<dbReference type="GO" id="GO:0000027">
    <property type="term" value="P:ribosomal large subunit assembly"/>
    <property type="evidence" value="ECO:0007669"/>
    <property type="project" value="TreeGrafter"/>
</dbReference>
<evidence type="ECO:0000313" key="6">
    <source>
        <dbReference type="EMBL" id="QNO52535.1"/>
    </source>
</evidence>
<dbReference type="Gene3D" id="3.90.105.20">
    <property type="match status" value="1"/>
</dbReference>
<dbReference type="Pfam" id="PF00466">
    <property type="entry name" value="Ribosomal_L10"/>
    <property type="match status" value="1"/>
</dbReference>
<evidence type="ECO:0000256" key="1">
    <source>
        <dbReference type="ARBA" id="ARBA00008889"/>
    </source>
</evidence>
<gene>
    <name evidence="6" type="ORF">BJKGENCM_00025</name>
</gene>
<dbReference type="InterPro" id="IPR001790">
    <property type="entry name" value="Ribosomal_uL10"/>
</dbReference>
<feature type="domain" description="Large ribosomal subunit protein uL10-like insertion" evidence="5">
    <location>
        <begin position="105"/>
        <end position="174"/>
    </location>
</feature>
<comment type="similarity">
    <text evidence="1">Belongs to the universal ribosomal protein uL10 family.</text>
</comment>
<dbReference type="GO" id="GO:0003735">
    <property type="term" value="F:structural constituent of ribosome"/>
    <property type="evidence" value="ECO:0007669"/>
    <property type="project" value="TreeGrafter"/>
</dbReference>
<evidence type="ECO:0000256" key="4">
    <source>
        <dbReference type="ARBA" id="ARBA00035502"/>
    </source>
</evidence>
<keyword evidence="3" id="KW-0687">Ribonucleoprotein</keyword>
<dbReference type="InterPro" id="IPR050323">
    <property type="entry name" value="Ribosomal_protein_uL10"/>
</dbReference>
<protein>
    <recommendedName>
        <fullName evidence="4">50S ribosomal protein L10</fullName>
    </recommendedName>
</protein>
<dbReference type="EMBL" id="MT631513">
    <property type="protein sequence ID" value="QNO52535.1"/>
    <property type="molecule type" value="Genomic_DNA"/>
</dbReference>
<organism evidence="6">
    <name type="scientific">Candidatus Methanophagaceae archaeon ANME-1 ERB6</name>
    <dbReference type="NCBI Taxonomy" id="2759912"/>
    <lineage>
        <taxon>Archaea</taxon>
        <taxon>Methanobacteriati</taxon>
        <taxon>Methanobacteriota</taxon>
        <taxon>Stenosarchaea group</taxon>
        <taxon>Methanomicrobia</taxon>
        <taxon>Candidatus Methanophagales</taxon>
        <taxon>Candidatus Methanophagaceae</taxon>
    </lineage>
</organism>
<reference evidence="6" key="1">
    <citation type="submission" date="2020-06" db="EMBL/GenBank/DDBJ databases">
        <title>Unique genomic features of the anaerobic methanotrophic archaea.</title>
        <authorList>
            <person name="Chadwick G.L."/>
            <person name="Skennerton C.T."/>
            <person name="Laso-Perez R."/>
            <person name="Leu A.O."/>
            <person name="Speth D.R."/>
            <person name="Yu H."/>
            <person name="Morgan-Lang C."/>
            <person name="Hatzenpichler R."/>
            <person name="Goudeau D."/>
            <person name="Malmstrom R."/>
            <person name="Brazelton W.J."/>
            <person name="Woyke T."/>
            <person name="Hallam S.J."/>
            <person name="Tyson G.W."/>
            <person name="Wegener G."/>
            <person name="Boetius A."/>
            <person name="Orphan V."/>
        </authorList>
    </citation>
    <scope>NUCLEOTIDE SEQUENCE</scope>
</reference>
<keyword evidence="2 6" id="KW-0689">Ribosomal protein</keyword>
<dbReference type="PANTHER" id="PTHR45699:SF3">
    <property type="entry name" value="LARGE RIBOSOMAL SUBUNIT PROTEIN UL10"/>
    <property type="match status" value="1"/>
</dbReference>
<dbReference type="AlphaFoldDB" id="A0A7G9YX01"/>
<dbReference type="Pfam" id="PF17777">
    <property type="entry name" value="RL10P_insert"/>
    <property type="match status" value="1"/>
</dbReference>
<dbReference type="InterPro" id="IPR043141">
    <property type="entry name" value="Ribosomal_uL10-like_sf"/>
</dbReference>
<dbReference type="InterPro" id="IPR040637">
    <property type="entry name" value="Ribosomal_uL10-like_insert"/>
</dbReference>
<evidence type="ECO:0000256" key="2">
    <source>
        <dbReference type="ARBA" id="ARBA00022980"/>
    </source>
</evidence>
<sequence>MAWKQGQVSSIKDSISASRTIGVAKIRGLGSKQLQRIRKEFRDTDKARLRVSKNSLISISMKESGMAMADLADFVDDQTALVFTDLDAFDLYKVMEEGKIPAPIKAGAVAPHDIVVEQGQTSLKPGPIVGELQNLGIPAGISGGKVEIKQRKVAVKEGEKVSAPLAEMLSKLEIYPVTEGLDLRAVYDAESETVFTHDVLHIDPSKYFADIKEGIMSALALSTHIKYEYPTSYTIGDLINEASIKSQALALDIAYPTSLTIKPLIRMAYSDARNLSINACIYEPDTIEHLLAKARSQAQGLAVAARLRE</sequence>
<dbReference type="GO" id="GO:0022625">
    <property type="term" value="C:cytosolic large ribosomal subunit"/>
    <property type="evidence" value="ECO:0007669"/>
    <property type="project" value="TreeGrafter"/>
</dbReference>